<protein>
    <submittedName>
        <fullName evidence="1">Uncharacterized protein</fullName>
    </submittedName>
</protein>
<sequence length="50" mass="5358">MGYAHSAAPTTPQGRPIMQTPMVQAVIGLSSLYLIVETTTPFHECQGARV</sequence>
<reference evidence="1 2" key="1">
    <citation type="journal article" date="2019" name="bioRxiv">
        <title>Genomics, evolutionary history and diagnostics of the Alternaria alternata species group including apple and Asian pear pathotypes.</title>
        <authorList>
            <person name="Armitage A.D."/>
            <person name="Cockerton H.M."/>
            <person name="Sreenivasaprasad S."/>
            <person name="Woodhall J.W."/>
            <person name="Lane C.R."/>
            <person name="Harrison R.J."/>
            <person name="Clarkson J.P."/>
        </authorList>
    </citation>
    <scope>NUCLEOTIDE SEQUENCE [LARGE SCALE GENOMIC DNA]</scope>
    <source>
        <strain evidence="1 2">FERA 650</strain>
    </source>
</reference>
<proteinExistence type="predicted"/>
<dbReference type="Proteomes" id="UP000293547">
    <property type="component" value="Unassembled WGS sequence"/>
</dbReference>
<accession>A0ACB6F8C2</accession>
<evidence type="ECO:0000313" key="2">
    <source>
        <dbReference type="Proteomes" id="UP000293547"/>
    </source>
</evidence>
<evidence type="ECO:0000313" key="1">
    <source>
        <dbReference type="EMBL" id="KAB2100669.1"/>
    </source>
</evidence>
<organism evidence="1 2">
    <name type="scientific">Alternaria gaisen</name>
    <dbReference type="NCBI Taxonomy" id="167740"/>
    <lineage>
        <taxon>Eukaryota</taxon>
        <taxon>Fungi</taxon>
        <taxon>Dikarya</taxon>
        <taxon>Ascomycota</taxon>
        <taxon>Pezizomycotina</taxon>
        <taxon>Dothideomycetes</taxon>
        <taxon>Pleosporomycetidae</taxon>
        <taxon>Pleosporales</taxon>
        <taxon>Pleosporineae</taxon>
        <taxon>Pleosporaceae</taxon>
        <taxon>Alternaria</taxon>
        <taxon>Alternaria sect. Alternaria</taxon>
    </lineage>
</organism>
<gene>
    <name evidence="1" type="ORF">AG0111_0g10767</name>
</gene>
<keyword evidence="2" id="KW-1185">Reference proteome</keyword>
<name>A0ACB6F8C2_9PLEO</name>
<comment type="caution">
    <text evidence="1">The sequence shown here is derived from an EMBL/GenBank/DDBJ whole genome shotgun (WGS) entry which is preliminary data.</text>
</comment>
<dbReference type="EMBL" id="PDWZ02000012">
    <property type="protein sequence ID" value="KAB2100669.1"/>
    <property type="molecule type" value="Genomic_DNA"/>
</dbReference>